<dbReference type="InterPro" id="IPR052700">
    <property type="entry name" value="Carb_kinase_PfkB-like"/>
</dbReference>
<comment type="caution">
    <text evidence="5">The sequence shown here is derived from an EMBL/GenBank/DDBJ whole genome shotgun (WGS) entry which is preliminary data.</text>
</comment>
<reference evidence="5" key="1">
    <citation type="submission" date="2022-02" db="EMBL/GenBank/DDBJ databases">
        <title>Fredinandcohnia quinoae sp. nov. isolated from Chenopodium quinoa seeds.</title>
        <authorList>
            <person name="Saati-Santamaria Z."/>
            <person name="Flores-Felix J.D."/>
            <person name="Igual J.M."/>
            <person name="Velazquez E."/>
            <person name="Garcia-Fraile P."/>
            <person name="Martinez-Molina E."/>
        </authorList>
    </citation>
    <scope>NUCLEOTIDE SEQUENCE</scope>
    <source>
        <strain evidence="5">SECRCQ15</strain>
    </source>
</reference>
<dbReference type="Pfam" id="PF00294">
    <property type="entry name" value="PfkB"/>
    <property type="match status" value="1"/>
</dbReference>
<sequence length="336" mass="37324">MRKKVYAFGEVMMRLEAPNFKKLEQTHTLDFSFSGTGVNVLSALSHYGHHTSLITKLPANRIGNAAAAFIRSLGIGIPSVVYGGNYIGMYILERGFGPRPSKVTYTNRVESSFCQSSLKDYQLESIFEDASLVHFCGISLAVSKRTRDLTLEIARKAKERGIKISFDCNYRPSLWEGYEEARPVYKKMLELCDICFMNEKDALHLLEIPTTETELERQIESLLPIVSKLYKIPTIAGTIRTIISTDKQLLKGFLVKNNEVIFSVSQPLQILDRIGGGDGFASGILHGELNGLSAQDTINFAVASGILAHSTYGDSPISSLQDVLSFLNQQNQDVER</sequence>
<dbReference type="InterPro" id="IPR011611">
    <property type="entry name" value="PfkB_dom"/>
</dbReference>
<accession>A0AAW5E6D9</accession>
<evidence type="ECO:0000256" key="3">
    <source>
        <dbReference type="ARBA" id="ARBA00022777"/>
    </source>
</evidence>
<dbReference type="GO" id="GO:0016301">
    <property type="term" value="F:kinase activity"/>
    <property type="evidence" value="ECO:0007669"/>
    <property type="project" value="UniProtKB-KW"/>
</dbReference>
<evidence type="ECO:0000313" key="5">
    <source>
        <dbReference type="EMBL" id="MCH1624339.1"/>
    </source>
</evidence>
<proteinExistence type="inferred from homology"/>
<evidence type="ECO:0000313" key="6">
    <source>
        <dbReference type="Proteomes" id="UP001431131"/>
    </source>
</evidence>
<dbReference type="InterPro" id="IPR029056">
    <property type="entry name" value="Ribokinase-like"/>
</dbReference>
<comment type="similarity">
    <text evidence="1">Belongs to the carbohydrate kinase PfkB family.</text>
</comment>
<dbReference type="Gene3D" id="3.40.1190.20">
    <property type="match status" value="1"/>
</dbReference>
<dbReference type="PANTHER" id="PTHR43320">
    <property type="entry name" value="SUGAR KINASE"/>
    <property type="match status" value="1"/>
</dbReference>
<evidence type="ECO:0000256" key="2">
    <source>
        <dbReference type="ARBA" id="ARBA00022679"/>
    </source>
</evidence>
<dbReference type="CDD" id="cd01166">
    <property type="entry name" value="KdgK"/>
    <property type="match status" value="1"/>
</dbReference>
<dbReference type="PANTHER" id="PTHR43320:SF2">
    <property type="entry name" value="2-DEHYDRO-3-DEOXYGLUCONOKINASE_2-DEHYDRO-3-DEOXYGALACTONOKINASE"/>
    <property type="match status" value="1"/>
</dbReference>
<dbReference type="SUPFAM" id="SSF53613">
    <property type="entry name" value="Ribokinase-like"/>
    <property type="match status" value="1"/>
</dbReference>
<protein>
    <submittedName>
        <fullName evidence="5">Sugar kinase</fullName>
    </submittedName>
</protein>
<dbReference type="AlphaFoldDB" id="A0AAW5E6D9"/>
<feature type="domain" description="Carbohydrate kinase PfkB" evidence="4">
    <location>
        <begin position="3"/>
        <end position="315"/>
    </location>
</feature>
<evidence type="ECO:0000256" key="1">
    <source>
        <dbReference type="ARBA" id="ARBA00010688"/>
    </source>
</evidence>
<organism evidence="5 6">
    <name type="scientific">Fredinandcohnia quinoae</name>
    <dbReference type="NCBI Taxonomy" id="2918902"/>
    <lineage>
        <taxon>Bacteria</taxon>
        <taxon>Bacillati</taxon>
        <taxon>Bacillota</taxon>
        <taxon>Bacilli</taxon>
        <taxon>Bacillales</taxon>
        <taxon>Bacillaceae</taxon>
        <taxon>Fredinandcohnia</taxon>
    </lineage>
</organism>
<dbReference type="EMBL" id="JAKTTI010000003">
    <property type="protein sequence ID" value="MCH1624339.1"/>
    <property type="molecule type" value="Genomic_DNA"/>
</dbReference>
<evidence type="ECO:0000259" key="4">
    <source>
        <dbReference type="Pfam" id="PF00294"/>
    </source>
</evidence>
<gene>
    <name evidence="5" type="ORF">MJG50_03280</name>
</gene>
<keyword evidence="2" id="KW-0808">Transferase</keyword>
<keyword evidence="3 5" id="KW-0418">Kinase</keyword>
<name>A0AAW5E6D9_9BACI</name>
<dbReference type="Proteomes" id="UP001431131">
    <property type="component" value="Unassembled WGS sequence"/>
</dbReference>
<dbReference type="RefSeq" id="WP_240252681.1">
    <property type="nucleotide sequence ID" value="NZ_JAKTTI010000003.1"/>
</dbReference>
<keyword evidence="6" id="KW-1185">Reference proteome</keyword>